<sequence length="400" mass="43608">MLRVGLSGGIGSGKSTVAARLAELGAVLIDADVLAREVVQPGSAGLAELAERFGPEILTAEGALDRPAMARTVFGDDRARADLNAITHPKIGALTAQRMAQAPADAIVVHDVPLLVENDYAPNYHLVLIVDAPEDERVRRLTGRGLDAEDARARIRSQATDEQRREAADVWLDNTGAVEDLIAEVDRLWSQRLVPFEVNVRAGRRAPKHAPRIVEPDPGWPRTARRLSARVLAAAGEKGLRVDHVGSTSVPGLPAKDVIDLQLAVRSMDDGDAVAAALGEAGFPAYHGIQHDNVHDVIDPDPAGWLKRFHTAADPGRYVNLHVRVLDSPGWRVALLFRDWLRADADARAEYAAVKRELAQRYGSDPDHERYAEAKEPWFLAALPRAREWADRTGWAPEQA</sequence>
<dbReference type="InterPro" id="IPR027417">
    <property type="entry name" value="P-loop_NTPase"/>
</dbReference>
<keyword evidence="5" id="KW-0963">Cytoplasm</keyword>
<name>A0A840NNK9_9PSEU</name>
<dbReference type="Gene3D" id="3.30.460.10">
    <property type="entry name" value="Beta Polymerase, domain 2"/>
    <property type="match status" value="1"/>
</dbReference>
<keyword evidence="8" id="KW-1185">Reference proteome</keyword>
<protein>
    <recommendedName>
        <fullName evidence="5 6">Dephospho-CoA kinase</fullName>
        <ecNumber evidence="5 6">2.7.1.24</ecNumber>
    </recommendedName>
    <alternativeName>
        <fullName evidence="5">Dephosphocoenzyme A kinase</fullName>
    </alternativeName>
</protein>
<dbReference type="GO" id="GO:0005737">
    <property type="term" value="C:cytoplasm"/>
    <property type="evidence" value="ECO:0007669"/>
    <property type="project" value="UniProtKB-SubCell"/>
</dbReference>
<dbReference type="NCBIfam" id="TIGR00152">
    <property type="entry name" value="dephospho-CoA kinase"/>
    <property type="match status" value="1"/>
</dbReference>
<evidence type="ECO:0000256" key="1">
    <source>
        <dbReference type="ARBA" id="ARBA00008826"/>
    </source>
</evidence>
<comment type="pathway">
    <text evidence="5">Cofactor biosynthesis; coenzyme A biosynthesis; CoA from (R)-pantothenate: step 5/5.</text>
</comment>
<comment type="catalytic activity">
    <reaction evidence="5">
        <text>3'-dephospho-CoA + ATP = ADP + CoA + H(+)</text>
        <dbReference type="Rhea" id="RHEA:18245"/>
        <dbReference type="ChEBI" id="CHEBI:15378"/>
        <dbReference type="ChEBI" id="CHEBI:30616"/>
        <dbReference type="ChEBI" id="CHEBI:57287"/>
        <dbReference type="ChEBI" id="CHEBI:57328"/>
        <dbReference type="ChEBI" id="CHEBI:456216"/>
        <dbReference type="EC" id="2.7.1.24"/>
    </reaction>
</comment>
<dbReference type="SUPFAM" id="SSF52540">
    <property type="entry name" value="P-loop containing nucleoside triphosphate hydrolases"/>
    <property type="match status" value="1"/>
</dbReference>
<dbReference type="InterPro" id="IPR007344">
    <property type="entry name" value="GrpB/CoaE"/>
</dbReference>
<dbReference type="HAMAP" id="MF_00376">
    <property type="entry name" value="Dephospho_CoA_kinase"/>
    <property type="match status" value="1"/>
</dbReference>
<keyword evidence="4 5" id="KW-0067">ATP-binding</keyword>
<comment type="similarity">
    <text evidence="1">In the N-terminal section; belongs to the CoaE family.</text>
</comment>
<dbReference type="EMBL" id="JACHIV010000001">
    <property type="protein sequence ID" value="MBB5070869.1"/>
    <property type="molecule type" value="Genomic_DNA"/>
</dbReference>
<dbReference type="RefSeq" id="WP_184480778.1">
    <property type="nucleotide sequence ID" value="NZ_JACHIV010000001.1"/>
</dbReference>
<evidence type="ECO:0000256" key="2">
    <source>
        <dbReference type="ARBA" id="ARBA00011058"/>
    </source>
</evidence>
<dbReference type="GO" id="GO:0005524">
    <property type="term" value="F:ATP binding"/>
    <property type="evidence" value="ECO:0007669"/>
    <property type="project" value="UniProtKB-UniRule"/>
</dbReference>
<evidence type="ECO:0000256" key="4">
    <source>
        <dbReference type="ARBA" id="ARBA00022840"/>
    </source>
</evidence>
<evidence type="ECO:0000256" key="3">
    <source>
        <dbReference type="ARBA" id="ARBA00022741"/>
    </source>
</evidence>
<proteinExistence type="inferred from homology"/>
<reference evidence="7 8" key="1">
    <citation type="submission" date="2020-08" db="EMBL/GenBank/DDBJ databases">
        <title>Sequencing the genomes of 1000 actinobacteria strains.</title>
        <authorList>
            <person name="Klenk H.-P."/>
        </authorList>
    </citation>
    <scope>NUCLEOTIDE SEQUENCE [LARGE SCALE GENOMIC DNA]</scope>
    <source>
        <strain evidence="7 8">DSM 45582</strain>
    </source>
</reference>
<dbReference type="UniPathway" id="UPA00241">
    <property type="reaction ID" value="UER00356"/>
</dbReference>
<gene>
    <name evidence="5" type="primary">coaE</name>
    <name evidence="7" type="ORF">BJ969_003957</name>
</gene>
<dbReference type="PROSITE" id="PS51219">
    <property type="entry name" value="DPCK"/>
    <property type="match status" value="1"/>
</dbReference>
<dbReference type="Proteomes" id="UP000580474">
    <property type="component" value="Unassembled WGS sequence"/>
</dbReference>
<evidence type="ECO:0000256" key="5">
    <source>
        <dbReference type="HAMAP-Rule" id="MF_00376"/>
    </source>
</evidence>
<keyword evidence="5 7" id="KW-0808">Transferase</keyword>
<keyword evidence="3 5" id="KW-0547">Nucleotide-binding</keyword>
<dbReference type="Pfam" id="PF01121">
    <property type="entry name" value="CoaE"/>
    <property type="match status" value="1"/>
</dbReference>
<dbReference type="Gene3D" id="3.40.50.300">
    <property type="entry name" value="P-loop containing nucleotide triphosphate hydrolases"/>
    <property type="match status" value="1"/>
</dbReference>
<organism evidence="7 8">
    <name type="scientific">Saccharopolyspora gloriosae</name>
    <dbReference type="NCBI Taxonomy" id="455344"/>
    <lineage>
        <taxon>Bacteria</taxon>
        <taxon>Bacillati</taxon>
        <taxon>Actinomycetota</taxon>
        <taxon>Actinomycetes</taxon>
        <taxon>Pseudonocardiales</taxon>
        <taxon>Pseudonocardiaceae</taxon>
        <taxon>Saccharopolyspora</taxon>
    </lineage>
</organism>
<comment type="similarity">
    <text evidence="5">Belongs to the CoaE family.</text>
</comment>
<dbReference type="PANTHER" id="PTHR34822">
    <property type="entry name" value="GRPB DOMAIN PROTEIN (AFU_ORTHOLOGUE AFUA_1G01530)"/>
    <property type="match status" value="1"/>
</dbReference>
<comment type="subcellular location">
    <subcellularLocation>
        <location evidence="5">Cytoplasm</location>
    </subcellularLocation>
</comment>
<dbReference type="SUPFAM" id="SSF81301">
    <property type="entry name" value="Nucleotidyltransferase"/>
    <property type="match status" value="1"/>
</dbReference>
<dbReference type="AlphaFoldDB" id="A0A840NNK9"/>
<evidence type="ECO:0000256" key="6">
    <source>
        <dbReference type="NCBIfam" id="TIGR00152"/>
    </source>
</evidence>
<keyword evidence="5 7" id="KW-0418">Kinase</keyword>
<accession>A0A840NNK9</accession>
<evidence type="ECO:0000313" key="8">
    <source>
        <dbReference type="Proteomes" id="UP000580474"/>
    </source>
</evidence>
<comment type="function">
    <text evidence="5">Catalyzes the phosphorylation of the 3'-hydroxyl group of dephosphocoenzyme A to form coenzyme A.</text>
</comment>
<feature type="binding site" evidence="5">
    <location>
        <begin position="11"/>
        <end position="16"/>
    </location>
    <ligand>
        <name>ATP</name>
        <dbReference type="ChEBI" id="CHEBI:30616"/>
    </ligand>
</feature>
<comment type="caution">
    <text evidence="7">The sequence shown here is derived from an EMBL/GenBank/DDBJ whole genome shotgun (WGS) entry which is preliminary data.</text>
</comment>
<evidence type="ECO:0000313" key="7">
    <source>
        <dbReference type="EMBL" id="MBB5070869.1"/>
    </source>
</evidence>
<dbReference type="GO" id="GO:0004140">
    <property type="term" value="F:dephospho-CoA kinase activity"/>
    <property type="evidence" value="ECO:0007669"/>
    <property type="project" value="UniProtKB-UniRule"/>
</dbReference>
<dbReference type="PANTHER" id="PTHR34822:SF1">
    <property type="entry name" value="GRPB FAMILY PROTEIN"/>
    <property type="match status" value="1"/>
</dbReference>
<dbReference type="InterPro" id="IPR043519">
    <property type="entry name" value="NT_sf"/>
</dbReference>
<keyword evidence="5" id="KW-0173">Coenzyme A biosynthesis</keyword>
<dbReference type="NCBIfam" id="NF002879">
    <property type="entry name" value="PRK03333.1"/>
    <property type="match status" value="1"/>
</dbReference>
<dbReference type="EC" id="2.7.1.24" evidence="5 6"/>
<comment type="similarity">
    <text evidence="2">In the C-terminal section; belongs to the UPF0157 (GrpB) family.</text>
</comment>
<dbReference type="Pfam" id="PF04229">
    <property type="entry name" value="GrpB"/>
    <property type="match status" value="1"/>
</dbReference>
<dbReference type="CDD" id="cd02022">
    <property type="entry name" value="DPCK"/>
    <property type="match status" value="1"/>
</dbReference>
<dbReference type="InterPro" id="IPR001977">
    <property type="entry name" value="Depp_CoAkinase"/>
</dbReference>
<dbReference type="GO" id="GO:0015937">
    <property type="term" value="P:coenzyme A biosynthetic process"/>
    <property type="evidence" value="ECO:0007669"/>
    <property type="project" value="UniProtKB-UniRule"/>
</dbReference>